<comment type="similarity">
    <text evidence="4">Belongs to the protoporphyrinogen/coproporphyrinogen oxidase family. Protoporphyrinogen oxidase subfamily.</text>
</comment>
<organism evidence="14 15">
    <name type="scientific">Anthostomella pinea</name>
    <dbReference type="NCBI Taxonomy" id="933095"/>
    <lineage>
        <taxon>Eukaryota</taxon>
        <taxon>Fungi</taxon>
        <taxon>Dikarya</taxon>
        <taxon>Ascomycota</taxon>
        <taxon>Pezizomycotina</taxon>
        <taxon>Sordariomycetes</taxon>
        <taxon>Xylariomycetidae</taxon>
        <taxon>Xylariales</taxon>
        <taxon>Xylariaceae</taxon>
        <taxon>Anthostomella</taxon>
    </lineage>
</organism>
<reference evidence="14" key="1">
    <citation type="submission" date="2023-10" db="EMBL/GenBank/DDBJ databases">
        <authorList>
            <person name="Hackl T."/>
        </authorList>
    </citation>
    <scope>NUCLEOTIDE SEQUENCE</scope>
</reference>
<keyword evidence="15" id="KW-1185">Reference proteome</keyword>
<gene>
    <name evidence="14" type="ORF">KHLLAP_LOCUS1427</name>
</gene>
<evidence type="ECO:0000256" key="12">
    <source>
        <dbReference type="SAM" id="MobiDB-lite"/>
    </source>
</evidence>
<keyword evidence="10" id="KW-0627">Porphyrin biosynthesis</keyword>
<dbReference type="PANTHER" id="PTHR42923:SF3">
    <property type="entry name" value="PROTOPORPHYRINOGEN OXIDASE"/>
    <property type="match status" value="1"/>
</dbReference>
<dbReference type="Gene3D" id="3.50.50.60">
    <property type="entry name" value="FAD/NAD(P)-binding domain"/>
    <property type="match status" value="1"/>
</dbReference>
<dbReference type="NCBIfam" id="TIGR00562">
    <property type="entry name" value="proto_IX_ox"/>
    <property type="match status" value="1"/>
</dbReference>
<dbReference type="GO" id="GO:0004729">
    <property type="term" value="F:oxygen-dependent protoporphyrinogen oxidase activity"/>
    <property type="evidence" value="ECO:0007669"/>
    <property type="project" value="UniProtKB-EC"/>
</dbReference>
<evidence type="ECO:0000256" key="4">
    <source>
        <dbReference type="ARBA" id="ARBA00010551"/>
    </source>
</evidence>
<evidence type="ECO:0000256" key="11">
    <source>
        <dbReference type="ARBA" id="ARBA00047554"/>
    </source>
</evidence>
<feature type="domain" description="Amine oxidase" evidence="13">
    <location>
        <begin position="91"/>
        <end position="549"/>
    </location>
</feature>
<feature type="compositionally biased region" description="Basic and acidic residues" evidence="12">
    <location>
        <begin position="701"/>
        <end position="714"/>
    </location>
</feature>
<dbReference type="SUPFAM" id="SSF51905">
    <property type="entry name" value="FAD/NAD(P)-binding domain"/>
    <property type="match status" value="1"/>
</dbReference>
<dbReference type="AlphaFoldDB" id="A0AAI8V9R0"/>
<sequence length="714" mass="80096">MTSRRPEDVFIALLRSVYQRAQHGTIQWGPARPVLSLELPSTQRLSSRQAIGRRGLHSSSGHVSRAQRRAYATSEARKEAPREIAVLGGGITGLTTAHYLARHATNANITLYEASGNLGGWVEAERAQVNKGQPGDVLLQHGPRMLRSGASSQKYDDLVLYDVSFADVCALRQLASLEMQHKIRPFADPGNRYLYYPDRLVKLPSGELSVDNIVGTIRSWLNDSIWDGTLRSFYNYWTKYQRSLVPGQILPASPAKMLEKDESVGEFMTRVFEDDRPVKNMLSGIMHGIYGGDVNKLSAKHTMLDRMWYQLTLPVPEGQIWMANKDWYLLYDTLNGPNRLKVIETAEKAISWNTLAFDDGLLSLVDGLVKDLEKQSNVTIKYDAPVTSLSYNNDQVSVITAKTDQPNNYDQVISTLFSRHLSQIVQPPNSLPSLAETHAITIMVVNLWYPTPGLLRDIRGFGYLIPSSTPDNDECALGVLFDSDLQTRDEVPGTKLTVMLGGHHWDEWESLPTEEMGAEMAKQIVKRHLGIDDKEEVVVSSRLCRECLPQHYVGHRERMNKAHYELLSTFQGKLTVAGPSYTTIGVIPSMRAGFDAAMRVARGHGPPWFRYSGSGSQPDWWTPILKRNEQTGWKIRDHVGATGLEGFTESEFHCMYPSPKESLMFRKWTGAHSRFLDDDGQWITSEGQEPGGFRVGNGVTEQDKNEDASGQDRK</sequence>
<comment type="caution">
    <text evidence="14">The sequence shown here is derived from an EMBL/GenBank/DDBJ whole genome shotgun (WGS) entry which is preliminary data.</text>
</comment>
<evidence type="ECO:0000259" key="13">
    <source>
        <dbReference type="Pfam" id="PF01593"/>
    </source>
</evidence>
<evidence type="ECO:0000256" key="10">
    <source>
        <dbReference type="ARBA" id="ARBA00023244"/>
    </source>
</evidence>
<dbReference type="EC" id="1.3.3.4" evidence="5"/>
<feature type="region of interest" description="Disordered" evidence="12">
    <location>
        <begin position="46"/>
        <end position="76"/>
    </location>
</feature>
<accession>A0AAI8V9R0</accession>
<dbReference type="GO" id="GO:0005743">
    <property type="term" value="C:mitochondrial inner membrane"/>
    <property type="evidence" value="ECO:0007669"/>
    <property type="project" value="TreeGrafter"/>
</dbReference>
<keyword evidence="9" id="KW-0350">Heme biosynthesis</keyword>
<dbReference type="InterPro" id="IPR036188">
    <property type="entry name" value="FAD/NAD-bd_sf"/>
</dbReference>
<dbReference type="InterPro" id="IPR050464">
    <property type="entry name" value="Zeta_carotene_desat/Oxidored"/>
</dbReference>
<evidence type="ECO:0000256" key="6">
    <source>
        <dbReference type="ARBA" id="ARBA00022630"/>
    </source>
</evidence>
<evidence type="ECO:0000313" key="14">
    <source>
        <dbReference type="EMBL" id="CAJ2500959.1"/>
    </source>
</evidence>
<comment type="catalytic activity">
    <reaction evidence="11">
        <text>protoporphyrinogen IX + 3 O2 = protoporphyrin IX + 3 H2O2</text>
        <dbReference type="Rhea" id="RHEA:25576"/>
        <dbReference type="ChEBI" id="CHEBI:15379"/>
        <dbReference type="ChEBI" id="CHEBI:16240"/>
        <dbReference type="ChEBI" id="CHEBI:57306"/>
        <dbReference type="ChEBI" id="CHEBI:57307"/>
        <dbReference type="EC" id="1.3.3.4"/>
    </reaction>
</comment>
<comment type="function">
    <text evidence="2">Catalyzes the 6-electron oxidation of protoporphyrinogen-IX to form protoporphyrin-IX.</text>
</comment>
<evidence type="ECO:0000256" key="1">
    <source>
        <dbReference type="ARBA" id="ARBA00001974"/>
    </source>
</evidence>
<dbReference type="EMBL" id="CAUWAG010000003">
    <property type="protein sequence ID" value="CAJ2500959.1"/>
    <property type="molecule type" value="Genomic_DNA"/>
</dbReference>
<proteinExistence type="inferred from homology"/>
<dbReference type="SUPFAM" id="SSF54373">
    <property type="entry name" value="FAD-linked reductases, C-terminal domain"/>
    <property type="match status" value="1"/>
</dbReference>
<keyword evidence="6" id="KW-0285">Flavoprotein</keyword>
<comment type="cofactor">
    <cofactor evidence="1">
        <name>FAD</name>
        <dbReference type="ChEBI" id="CHEBI:57692"/>
    </cofactor>
</comment>
<dbReference type="InterPro" id="IPR002937">
    <property type="entry name" value="Amino_oxidase"/>
</dbReference>
<keyword evidence="8" id="KW-0560">Oxidoreductase</keyword>
<dbReference type="GO" id="GO:0006783">
    <property type="term" value="P:heme biosynthetic process"/>
    <property type="evidence" value="ECO:0007669"/>
    <property type="project" value="UniProtKB-KW"/>
</dbReference>
<evidence type="ECO:0000256" key="9">
    <source>
        <dbReference type="ARBA" id="ARBA00023133"/>
    </source>
</evidence>
<keyword evidence="7" id="KW-0274">FAD</keyword>
<evidence type="ECO:0000256" key="5">
    <source>
        <dbReference type="ARBA" id="ARBA00012867"/>
    </source>
</evidence>
<evidence type="ECO:0000256" key="3">
    <source>
        <dbReference type="ARBA" id="ARBA00005073"/>
    </source>
</evidence>
<evidence type="ECO:0000256" key="2">
    <source>
        <dbReference type="ARBA" id="ARBA00002600"/>
    </source>
</evidence>
<protein>
    <recommendedName>
        <fullName evidence="5">protoporphyrinogen oxidase</fullName>
        <ecNumber evidence="5">1.3.3.4</ecNumber>
    </recommendedName>
</protein>
<evidence type="ECO:0000313" key="15">
    <source>
        <dbReference type="Proteomes" id="UP001295740"/>
    </source>
</evidence>
<dbReference type="PANTHER" id="PTHR42923">
    <property type="entry name" value="PROTOPORPHYRINOGEN OXIDASE"/>
    <property type="match status" value="1"/>
</dbReference>
<name>A0AAI8V9R0_9PEZI</name>
<comment type="pathway">
    <text evidence="3">Porphyrin-containing compound metabolism; protoporphyrin-IX biosynthesis; protoporphyrin-IX from protoporphyrinogen-IX: step 1/1.</text>
</comment>
<dbReference type="InterPro" id="IPR004572">
    <property type="entry name" value="Protoporphyrinogen_oxidase"/>
</dbReference>
<evidence type="ECO:0000256" key="8">
    <source>
        <dbReference type="ARBA" id="ARBA00023002"/>
    </source>
</evidence>
<dbReference type="Proteomes" id="UP001295740">
    <property type="component" value="Unassembled WGS sequence"/>
</dbReference>
<dbReference type="Pfam" id="PF01593">
    <property type="entry name" value="Amino_oxidase"/>
    <property type="match status" value="1"/>
</dbReference>
<evidence type="ECO:0000256" key="7">
    <source>
        <dbReference type="ARBA" id="ARBA00022827"/>
    </source>
</evidence>
<feature type="region of interest" description="Disordered" evidence="12">
    <location>
        <begin position="684"/>
        <end position="714"/>
    </location>
</feature>